<dbReference type="EMBL" id="FMHY01000002">
    <property type="protein sequence ID" value="SCL51316.1"/>
    <property type="molecule type" value="Genomic_DNA"/>
</dbReference>
<reference evidence="3" key="1">
    <citation type="submission" date="2016-06" db="EMBL/GenBank/DDBJ databases">
        <authorList>
            <person name="Varghese N."/>
            <person name="Submissions Spin"/>
        </authorList>
    </citation>
    <scope>NUCLEOTIDE SEQUENCE [LARGE SCALE GENOMIC DNA]</scope>
    <source>
        <strain evidence="3">DSM 44814</strain>
    </source>
</reference>
<protein>
    <submittedName>
        <fullName evidence="2">Uncharacterized protein</fullName>
    </submittedName>
</protein>
<dbReference type="Proteomes" id="UP000199696">
    <property type="component" value="Unassembled WGS sequence"/>
</dbReference>
<evidence type="ECO:0000256" key="1">
    <source>
        <dbReference type="SAM" id="MobiDB-lite"/>
    </source>
</evidence>
<feature type="compositionally biased region" description="Basic and acidic residues" evidence="1">
    <location>
        <begin position="1"/>
        <end position="12"/>
    </location>
</feature>
<gene>
    <name evidence="2" type="ORF">GA0070604_2329</name>
</gene>
<sequence>MSRVRHTGDQRVTRAAAGQPGRTGQEQGRDELALSGAGLGTDGDTVRTALRALPRLLPG</sequence>
<dbReference type="RefSeq" id="WP_091117963.1">
    <property type="nucleotide sequence ID" value="NZ_FMHY01000002.1"/>
</dbReference>
<dbReference type="STRING" id="227316.GA0070604_2329"/>
<accession>A0A1C6UBA9</accession>
<feature type="region of interest" description="Disordered" evidence="1">
    <location>
        <begin position="1"/>
        <end position="44"/>
    </location>
</feature>
<keyword evidence="3" id="KW-1185">Reference proteome</keyword>
<proteinExistence type="predicted"/>
<organism evidence="2 3">
    <name type="scientific">Micromonospora eburnea</name>
    <dbReference type="NCBI Taxonomy" id="227316"/>
    <lineage>
        <taxon>Bacteria</taxon>
        <taxon>Bacillati</taxon>
        <taxon>Actinomycetota</taxon>
        <taxon>Actinomycetes</taxon>
        <taxon>Micromonosporales</taxon>
        <taxon>Micromonosporaceae</taxon>
        <taxon>Micromonospora</taxon>
    </lineage>
</organism>
<evidence type="ECO:0000313" key="3">
    <source>
        <dbReference type="Proteomes" id="UP000199696"/>
    </source>
</evidence>
<name>A0A1C6UBA9_9ACTN</name>
<evidence type="ECO:0000313" key="2">
    <source>
        <dbReference type="EMBL" id="SCL51316.1"/>
    </source>
</evidence>
<dbReference type="AlphaFoldDB" id="A0A1C6UBA9"/>